<reference evidence="1" key="1">
    <citation type="journal article" date="2020" name="Stud. Mycol.">
        <title>101 Dothideomycetes genomes: a test case for predicting lifestyles and emergence of pathogens.</title>
        <authorList>
            <person name="Haridas S."/>
            <person name="Albert R."/>
            <person name="Binder M."/>
            <person name="Bloem J."/>
            <person name="Labutti K."/>
            <person name="Salamov A."/>
            <person name="Andreopoulos B."/>
            <person name="Baker S."/>
            <person name="Barry K."/>
            <person name="Bills G."/>
            <person name="Bluhm B."/>
            <person name="Cannon C."/>
            <person name="Castanera R."/>
            <person name="Culley D."/>
            <person name="Daum C."/>
            <person name="Ezra D."/>
            <person name="Gonzalez J."/>
            <person name="Henrissat B."/>
            <person name="Kuo A."/>
            <person name="Liang C."/>
            <person name="Lipzen A."/>
            <person name="Lutzoni F."/>
            <person name="Magnuson J."/>
            <person name="Mondo S."/>
            <person name="Nolan M."/>
            <person name="Ohm R."/>
            <person name="Pangilinan J."/>
            <person name="Park H.-J."/>
            <person name="Ramirez L."/>
            <person name="Alfaro M."/>
            <person name="Sun H."/>
            <person name="Tritt A."/>
            <person name="Yoshinaga Y."/>
            <person name="Zwiers L.-H."/>
            <person name="Turgeon B."/>
            <person name="Goodwin S."/>
            <person name="Spatafora J."/>
            <person name="Crous P."/>
            <person name="Grigoriev I."/>
        </authorList>
    </citation>
    <scope>NUCLEOTIDE SEQUENCE</scope>
    <source>
        <strain evidence="1">CBS 627.86</strain>
    </source>
</reference>
<sequence length="491" mass="55849">MSLEHTSVAPQVYHTEAQNRGVVLLYIERLPNELLIAIATDLPGIAKKILAQVSSQFRPIAEHVLYESIEFFEPKHEIALLMQTLTSRPELGHRIRYLRYNIDSTSPYPVQLSLCPKGLSEDMTQNIPPITVSMSQAQILGTILRLTPKLKSLDLQMMENDESSNLEEPVLVNDIMVEILGQVALDKTFDLSQIPGLHSIEILSINAREIPWTICSLPQLRKLLIPGVERTLSSATGRMSNVTSIELCARTNVLRTSSEASKSMASWLRSFPKLKKLYINNAFDPQFDDEWEADLEAAAYDLNLLRNTFSYSTLISALLPAFATLRDLWFIPQMDANLEFLDCLNPIGDLKCFNALKSIILPQEAFLNRSDARERTISGLITMKNLPASLEELSILCVDWSIFPWLESLLAHLRLFPRLKLIELVCYRERGSGYREMKWWWPLFWVTRALHRQGVDVRLCDYKGDEWPVDCDDGPAVAELSESLNYLSIKP</sequence>
<dbReference type="AlphaFoldDB" id="A0A6A5Z4W3"/>
<proteinExistence type="predicted"/>
<dbReference type="OrthoDB" id="3682458at2759"/>
<organism evidence="1 2">
    <name type="scientific">Lophiotrema nucula</name>
    <dbReference type="NCBI Taxonomy" id="690887"/>
    <lineage>
        <taxon>Eukaryota</taxon>
        <taxon>Fungi</taxon>
        <taxon>Dikarya</taxon>
        <taxon>Ascomycota</taxon>
        <taxon>Pezizomycotina</taxon>
        <taxon>Dothideomycetes</taxon>
        <taxon>Pleosporomycetidae</taxon>
        <taxon>Pleosporales</taxon>
        <taxon>Lophiotremataceae</taxon>
        <taxon>Lophiotrema</taxon>
    </lineage>
</organism>
<dbReference type="Proteomes" id="UP000799770">
    <property type="component" value="Unassembled WGS sequence"/>
</dbReference>
<protein>
    <recommendedName>
        <fullName evidence="3">F-box domain-containing protein</fullName>
    </recommendedName>
</protein>
<evidence type="ECO:0000313" key="2">
    <source>
        <dbReference type="Proteomes" id="UP000799770"/>
    </source>
</evidence>
<gene>
    <name evidence="1" type="ORF">BDV96DRAFT_600785</name>
</gene>
<dbReference type="InterPro" id="IPR032675">
    <property type="entry name" value="LRR_dom_sf"/>
</dbReference>
<evidence type="ECO:0000313" key="1">
    <source>
        <dbReference type="EMBL" id="KAF2114043.1"/>
    </source>
</evidence>
<name>A0A6A5Z4W3_9PLEO</name>
<dbReference type="Gene3D" id="3.80.10.10">
    <property type="entry name" value="Ribonuclease Inhibitor"/>
    <property type="match status" value="1"/>
</dbReference>
<dbReference type="EMBL" id="ML977326">
    <property type="protein sequence ID" value="KAF2114043.1"/>
    <property type="molecule type" value="Genomic_DNA"/>
</dbReference>
<evidence type="ECO:0008006" key="3">
    <source>
        <dbReference type="Google" id="ProtNLM"/>
    </source>
</evidence>
<dbReference type="SUPFAM" id="SSF52047">
    <property type="entry name" value="RNI-like"/>
    <property type="match status" value="1"/>
</dbReference>
<keyword evidence="2" id="KW-1185">Reference proteome</keyword>
<accession>A0A6A5Z4W3</accession>